<proteinExistence type="predicted"/>
<name>A0A399F698_9DEIN</name>
<feature type="domain" description="Mg chelatase-related protein C-terminal" evidence="1">
    <location>
        <begin position="45"/>
        <end position="89"/>
    </location>
</feature>
<accession>A0A399F698</accession>
<organism evidence="2 3">
    <name type="scientific">Meiothermus granaticius NBRC 107808</name>
    <dbReference type="NCBI Taxonomy" id="1227551"/>
    <lineage>
        <taxon>Bacteria</taxon>
        <taxon>Thermotogati</taxon>
        <taxon>Deinococcota</taxon>
        <taxon>Deinococci</taxon>
        <taxon>Thermales</taxon>
        <taxon>Thermaceae</taxon>
        <taxon>Meiothermus</taxon>
    </lineage>
</organism>
<comment type="caution">
    <text evidence="2">The sequence shown here is derived from an EMBL/GenBank/DDBJ whole genome shotgun (WGS) entry which is preliminary data.</text>
</comment>
<gene>
    <name evidence="2" type="primary">comM_4</name>
    <name evidence="2" type="ORF">Mgrana_02930</name>
</gene>
<protein>
    <submittedName>
        <fullName evidence="2">Competence protein ComM</fullName>
    </submittedName>
</protein>
<dbReference type="Pfam" id="PF13335">
    <property type="entry name" value="Mg_chelatase_C"/>
    <property type="match status" value="1"/>
</dbReference>
<evidence type="ECO:0000259" key="1">
    <source>
        <dbReference type="Pfam" id="PF13335"/>
    </source>
</evidence>
<reference evidence="2 3" key="1">
    <citation type="submission" date="2018-08" db="EMBL/GenBank/DDBJ databases">
        <title>Meiothermus granaticius genome AF-68 sequencing project.</title>
        <authorList>
            <person name="Da Costa M.S."/>
            <person name="Albuquerque L."/>
            <person name="Raposo P."/>
            <person name="Froufe H.J.C."/>
            <person name="Barroso C.S."/>
            <person name="Egas C."/>
        </authorList>
    </citation>
    <scope>NUCLEOTIDE SEQUENCE [LARGE SCALE GENOMIC DNA]</scope>
    <source>
        <strain evidence="2 3">AF-68</strain>
    </source>
</reference>
<evidence type="ECO:0000313" key="2">
    <source>
        <dbReference type="EMBL" id="RIH91146.1"/>
    </source>
</evidence>
<dbReference type="AlphaFoldDB" id="A0A399F698"/>
<dbReference type="EMBL" id="QWLB01000055">
    <property type="protein sequence ID" value="RIH91146.1"/>
    <property type="molecule type" value="Genomic_DNA"/>
</dbReference>
<dbReference type="InterPro" id="IPR025158">
    <property type="entry name" value="Mg_chelat-rel_C"/>
</dbReference>
<dbReference type="RefSeq" id="WP_371862090.1">
    <property type="nucleotide sequence ID" value="NZ_BJXM01000029.1"/>
</dbReference>
<keyword evidence="3" id="KW-1185">Reference proteome</keyword>
<dbReference type="InterPro" id="IPR027417">
    <property type="entry name" value="P-loop_NTPase"/>
</dbReference>
<sequence>MPKSLAPRSERDSAPGPEGVAALLLEPWPLYLARREQPGLPEGLLAVTQRLALSARSYDRILRVARTIADLAGAVHIQEAHLAEALTYRRSLG</sequence>
<evidence type="ECO:0000313" key="3">
    <source>
        <dbReference type="Proteomes" id="UP000266178"/>
    </source>
</evidence>
<dbReference type="Gene3D" id="3.40.50.300">
    <property type="entry name" value="P-loop containing nucleotide triphosphate hydrolases"/>
    <property type="match status" value="1"/>
</dbReference>
<dbReference type="Proteomes" id="UP000266178">
    <property type="component" value="Unassembled WGS sequence"/>
</dbReference>